<dbReference type="GO" id="GO:0052689">
    <property type="term" value="F:carboxylic ester hydrolase activity"/>
    <property type="evidence" value="ECO:0007669"/>
    <property type="project" value="UniProtKB-ARBA"/>
</dbReference>
<proteinExistence type="predicted"/>
<evidence type="ECO:0000256" key="1">
    <source>
        <dbReference type="ARBA" id="ARBA00022801"/>
    </source>
</evidence>
<gene>
    <name evidence="3" type="ORF">HLH29_16020</name>
</gene>
<dbReference type="PANTHER" id="PTHR22946:SF9">
    <property type="entry name" value="POLYKETIDE TRANSFERASE AF380"/>
    <property type="match status" value="1"/>
</dbReference>
<reference evidence="3 4" key="1">
    <citation type="submission" date="2020-04" db="EMBL/GenBank/DDBJ databases">
        <title>Description of novel Gluconacetobacter.</title>
        <authorList>
            <person name="Sombolestani A."/>
        </authorList>
    </citation>
    <scope>NUCLEOTIDE SEQUENCE [LARGE SCALE GENOMIC DNA]</scope>
    <source>
        <strain evidence="3 4">LMG 27725</strain>
    </source>
</reference>
<feature type="signal peptide" evidence="2">
    <location>
        <begin position="1"/>
        <end position="23"/>
    </location>
</feature>
<dbReference type="InterPro" id="IPR016986">
    <property type="entry name" value="UCP031982_abhydr"/>
</dbReference>
<dbReference type="PIRSF" id="PIRSF031982">
    <property type="entry name" value="UCP031982_abhydr"/>
    <property type="match status" value="1"/>
</dbReference>
<protein>
    <submittedName>
        <fullName evidence="3">Prolyl oligopeptidase family serine peptidase</fullName>
    </submittedName>
</protein>
<dbReference type="Proteomes" id="UP000525623">
    <property type="component" value="Unassembled WGS sequence"/>
</dbReference>
<dbReference type="Pfam" id="PF03403">
    <property type="entry name" value="PAF-AH_p_II"/>
    <property type="match status" value="1"/>
</dbReference>
<name>A0A7W4P9N3_9PROT</name>
<dbReference type="PANTHER" id="PTHR22946">
    <property type="entry name" value="DIENELACTONE HYDROLASE DOMAIN-CONTAINING PROTEIN-RELATED"/>
    <property type="match status" value="1"/>
</dbReference>
<keyword evidence="1" id="KW-0378">Hydrolase</keyword>
<dbReference type="EMBL" id="JABEQL010000028">
    <property type="protein sequence ID" value="MBB2180643.1"/>
    <property type="molecule type" value="Genomic_DNA"/>
</dbReference>
<organism evidence="3 4">
    <name type="scientific">Gluconacetobacter tumulicola</name>
    <dbReference type="NCBI Taxonomy" id="1017177"/>
    <lineage>
        <taxon>Bacteria</taxon>
        <taxon>Pseudomonadati</taxon>
        <taxon>Pseudomonadota</taxon>
        <taxon>Alphaproteobacteria</taxon>
        <taxon>Acetobacterales</taxon>
        <taxon>Acetobacteraceae</taxon>
        <taxon>Gluconacetobacter</taxon>
    </lineage>
</organism>
<dbReference type="InterPro" id="IPR029058">
    <property type="entry name" value="AB_hydrolase_fold"/>
</dbReference>
<keyword evidence="4" id="KW-1185">Reference proteome</keyword>
<accession>A0A7W4P9N3</accession>
<feature type="chain" id="PRO_5030946385" evidence="2">
    <location>
        <begin position="24"/>
        <end position="322"/>
    </location>
</feature>
<evidence type="ECO:0000256" key="2">
    <source>
        <dbReference type="SAM" id="SignalP"/>
    </source>
</evidence>
<dbReference type="AlphaFoldDB" id="A0A7W4P9N3"/>
<comment type="caution">
    <text evidence="3">The sequence shown here is derived from an EMBL/GenBank/DDBJ whole genome shotgun (WGS) entry which is preliminary data.</text>
</comment>
<evidence type="ECO:0000313" key="4">
    <source>
        <dbReference type="Proteomes" id="UP000525623"/>
    </source>
</evidence>
<dbReference type="Gene3D" id="3.40.50.1820">
    <property type="entry name" value="alpha/beta hydrolase"/>
    <property type="match status" value="2"/>
</dbReference>
<dbReference type="SUPFAM" id="SSF53474">
    <property type="entry name" value="alpha/beta-Hydrolases"/>
    <property type="match status" value="1"/>
</dbReference>
<keyword evidence="2" id="KW-0732">Signal</keyword>
<evidence type="ECO:0000313" key="3">
    <source>
        <dbReference type="EMBL" id="MBB2180643.1"/>
    </source>
</evidence>
<sequence length="322" mass="34712">MFNRFLIVACAALCLPLLTSARASSPSVGFQYARMANGTEIGIWYPAVGKPEHQILGLYVQDCVVGALPDGSEYPLVVMSHGHGGSFAGHLDTAQALARAGFIVAALTHPGDNWRDQGAATRIEQRPAALSALITYMLETWPSRRRIDATRIGAFGFSSGGFTVLAAAGGRPDLGTVAPHCREHPDFFDCGLLRAHPRERVEHAWTGRQDDRIKAIVVAAPALGFAFDRAGLAPVTIPVQLWKAGRDAILPAPYYADVVRDNLPQAPDFHLVPDAGHFDFLAPCIAAAMSNPICASLAGFDRGAFHARFNDAVVRFFQTRLR</sequence>
<dbReference type="InterPro" id="IPR050261">
    <property type="entry name" value="FrsA_esterase"/>
</dbReference>